<dbReference type="AlphaFoldDB" id="A0A938YH60"/>
<dbReference type="GO" id="GO:0016853">
    <property type="term" value="F:isomerase activity"/>
    <property type="evidence" value="ECO:0007669"/>
    <property type="project" value="UniProtKB-KW"/>
</dbReference>
<accession>A0A938YH60</accession>
<sequence length="323" mass="35269">MSAPSPDGSPLRLLTYQSLWAMEDLPFRGERQWTLAERVERIAGAGFDGLAVDLGAKQKPASTELAALLPGTGLRTAVFAFLDGDAALGDAIDYAEAIGARDMVVCGQVFDFDLDRLAAVVHRWSERCSAAGIRMQLETHRNTMTNDLRTTVRLLERLDPAVPLAIDLSHHVCGCELPDGHHPETEALVDRLLHRAGSLQGRVATRCQVQVPIDFPAHADAVARFRDWWTRGFAAIRQRRAARADVPDEVIFCCELGTRPYAIVGADGQELSDRWAEALTLRQWARQAFTESERLHAAGASETTADPSSSLPISSPAPVEIPS</sequence>
<feature type="region of interest" description="Disordered" evidence="1">
    <location>
        <begin position="295"/>
        <end position="323"/>
    </location>
</feature>
<feature type="compositionally biased region" description="Low complexity" evidence="1">
    <location>
        <begin position="307"/>
        <end position="323"/>
    </location>
</feature>
<dbReference type="Proteomes" id="UP000663792">
    <property type="component" value="Unassembled WGS sequence"/>
</dbReference>
<evidence type="ECO:0000313" key="2">
    <source>
        <dbReference type="EMBL" id="MBM9469528.1"/>
    </source>
</evidence>
<dbReference type="EMBL" id="JAERWK010000029">
    <property type="protein sequence ID" value="MBM9469528.1"/>
    <property type="molecule type" value="Genomic_DNA"/>
</dbReference>
<dbReference type="InterPro" id="IPR036237">
    <property type="entry name" value="Xyl_isomerase-like_sf"/>
</dbReference>
<proteinExistence type="predicted"/>
<dbReference type="RefSeq" id="WP_205262493.1">
    <property type="nucleotide sequence ID" value="NZ_JAERWK010000029.1"/>
</dbReference>
<dbReference type="SUPFAM" id="SSF51658">
    <property type="entry name" value="Xylose isomerase-like"/>
    <property type="match status" value="1"/>
</dbReference>
<dbReference type="Gene3D" id="3.20.20.150">
    <property type="entry name" value="Divalent-metal-dependent TIM barrel enzymes"/>
    <property type="match status" value="1"/>
</dbReference>
<keyword evidence="2" id="KW-0413">Isomerase</keyword>
<name>A0A938YH60_9ACTN</name>
<protein>
    <submittedName>
        <fullName evidence="2">Sugar phosphate isomerase/epimerase</fullName>
    </submittedName>
</protein>
<evidence type="ECO:0000313" key="3">
    <source>
        <dbReference type="Proteomes" id="UP000663792"/>
    </source>
</evidence>
<organism evidence="2 3">
    <name type="scientific">Nakamurella leprariae</name>
    <dbReference type="NCBI Taxonomy" id="2803911"/>
    <lineage>
        <taxon>Bacteria</taxon>
        <taxon>Bacillati</taxon>
        <taxon>Actinomycetota</taxon>
        <taxon>Actinomycetes</taxon>
        <taxon>Nakamurellales</taxon>
        <taxon>Nakamurellaceae</taxon>
        <taxon>Nakamurella</taxon>
    </lineage>
</organism>
<gene>
    <name evidence="2" type="ORF">JL106_19775</name>
</gene>
<keyword evidence="3" id="KW-1185">Reference proteome</keyword>
<evidence type="ECO:0000256" key="1">
    <source>
        <dbReference type="SAM" id="MobiDB-lite"/>
    </source>
</evidence>
<reference evidence="2" key="1">
    <citation type="submission" date="2021-01" db="EMBL/GenBank/DDBJ databases">
        <title>YIM 132084 draft genome.</title>
        <authorList>
            <person name="An D."/>
        </authorList>
    </citation>
    <scope>NUCLEOTIDE SEQUENCE</scope>
    <source>
        <strain evidence="2">YIM 132084</strain>
    </source>
</reference>
<comment type="caution">
    <text evidence="2">The sequence shown here is derived from an EMBL/GenBank/DDBJ whole genome shotgun (WGS) entry which is preliminary data.</text>
</comment>